<dbReference type="RefSeq" id="WP_072698787.1">
    <property type="nucleotide sequence ID" value="NZ_JAFBBL010000001.1"/>
</dbReference>
<accession>A0A2X4U7I1</accession>
<reference evidence="2 3" key="1">
    <citation type="submission" date="2018-06" db="EMBL/GenBank/DDBJ databases">
        <authorList>
            <consortium name="Pathogen Informatics"/>
            <person name="Doyle S."/>
        </authorList>
    </citation>
    <scope>NUCLEOTIDE SEQUENCE [LARGE SCALE GENOMIC DNA]</scope>
    <source>
        <strain evidence="2 3">NCTC10994</strain>
    </source>
</reference>
<dbReference type="SUPFAM" id="SSF55124">
    <property type="entry name" value="Nitrite/Sulfite reductase N-terminal domain-like"/>
    <property type="match status" value="2"/>
</dbReference>
<sequence>MPDTAVEIHLSGGVLTAAQLRALAELAEAHGGGELHLTGRAQVRLHGDAEQITERLGEIGLSADAPTRSRVLASPLSGRLEGHCDIRPLVRAVAARLHDSPDRGARIYGIDDGTGDIVALAPHLAVLARPDGRMAVVRDGVDTGVRIDPDAAVEILLAETPPDEAPDAVEPLPSPPPAPIGWLDQTDGGVTLAGGLPGGVLPTRLAEFLAAVERPVVITPWRSVLLCDLDEWTAEQIVRVLAPMGLVFDAGSSELD</sequence>
<dbReference type="Gene3D" id="3.90.480.20">
    <property type="match status" value="1"/>
</dbReference>
<organism evidence="2 3">
    <name type="scientific">Rhodococcus coprophilus</name>
    <dbReference type="NCBI Taxonomy" id="38310"/>
    <lineage>
        <taxon>Bacteria</taxon>
        <taxon>Bacillati</taxon>
        <taxon>Actinomycetota</taxon>
        <taxon>Actinomycetes</taxon>
        <taxon>Mycobacteriales</taxon>
        <taxon>Nocardiaceae</taxon>
        <taxon>Rhodococcus</taxon>
    </lineage>
</organism>
<name>A0A2X4U7I1_9NOCA</name>
<evidence type="ECO:0000313" key="2">
    <source>
        <dbReference type="EMBL" id="SQI28670.1"/>
    </source>
</evidence>
<proteinExistence type="predicted"/>
<dbReference type="Proteomes" id="UP000249091">
    <property type="component" value="Chromosome 1"/>
</dbReference>
<evidence type="ECO:0000259" key="1">
    <source>
        <dbReference type="Pfam" id="PF03460"/>
    </source>
</evidence>
<keyword evidence="3" id="KW-1185">Reference proteome</keyword>
<gene>
    <name evidence="2" type="primary">cobG_1</name>
    <name evidence="2" type="ORF">NCTC10994_00420</name>
</gene>
<dbReference type="GO" id="GO:0016491">
    <property type="term" value="F:oxidoreductase activity"/>
    <property type="evidence" value="ECO:0007669"/>
    <property type="project" value="InterPro"/>
</dbReference>
<dbReference type="EMBL" id="LS483468">
    <property type="protein sequence ID" value="SQI28670.1"/>
    <property type="molecule type" value="Genomic_DNA"/>
</dbReference>
<dbReference type="STRING" id="1219011.GCA_001895045_00140"/>
<dbReference type="Pfam" id="PF03460">
    <property type="entry name" value="NIR_SIR_ferr"/>
    <property type="match status" value="1"/>
</dbReference>
<dbReference type="KEGG" id="rcr:NCTC10994_00420"/>
<protein>
    <submittedName>
        <fullName evidence="2">Precorrin-3b synthase cobg</fullName>
    </submittedName>
</protein>
<evidence type="ECO:0000313" key="3">
    <source>
        <dbReference type="Proteomes" id="UP000249091"/>
    </source>
</evidence>
<feature type="domain" description="Nitrite/Sulfite reductase ferredoxin-like" evidence="1">
    <location>
        <begin position="5"/>
        <end position="50"/>
    </location>
</feature>
<dbReference type="AlphaFoldDB" id="A0A2X4U7I1"/>
<dbReference type="InterPro" id="IPR005117">
    <property type="entry name" value="NiRdtase/SiRdtase_haem-b_fer"/>
</dbReference>
<dbReference type="InterPro" id="IPR036136">
    <property type="entry name" value="Nit/Sulf_reduc_fer-like_dom_sf"/>
</dbReference>